<sequence length="230" mass="26423">MNATMEEVSRKLKLTEDEANLVVLGEADTRSTASDVGLCLLGRIFTKRVIDTEVLKATLILVWCLSQGVNITVLGENLFLFQFVHLVDKSKVLSYGPWSFDKHLLFCEFDPSLKPSKISFTYASFWIYVYNLPLISMTKSVGMVIANTIGSFIDMDYGDGGTTWENFLRIQVWLNVSRPLQRCMLIALQERDPGWVSFKYERLPNFCYYYRMLGHDDKECHDRLMVRGGL</sequence>
<dbReference type="EMBL" id="CM045770">
    <property type="protein sequence ID" value="KAI7990584.1"/>
    <property type="molecule type" value="Genomic_DNA"/>
</dbReference>
<keyword evidence="2" id="KW-1185">Reference proteome</keyword>
<proteinExistence type="predicted"/>
<organism evidence="1 2">
    <name type="scientific">Camellia lanceoleosa</name>
    <dbReference type="NCBI Taxonomy" id="1840588"/>
    <lineage>
        <taxon>Eukaryota</taxon>
        <taxon>Viridiplantae</taxon>
        <taxon>Streptophyta</taxon>
        <taxon>Embryophyta</taxon>
        <taxon>Tracheophyta</taxon>
        <taxon>Spermatophyta</taxon>
        <taxon>Magnoliopsida</taxon>
        <taxon>eudicotyledons</taxon>
        <taxon>Gunneridae</taxon>
        <taxon>Pentapetalae</taxon>
        <taxon>asterids</taxon>
        <taxon>Ericales</taxon>
        <taxon>Theaceae</taxon>
        <taxon>Camellia</taxon>
    </lineage>
</organism>
<evidence type="ECO:0000313" key="1">
    <source>
        <dbReference type="EMBL" id="KAI7990584.1"/>
    </source>
</evidence>
<comment type="caution">
    <text evidence="1">The sequence shown here is derived from an EMBL/GenBank/DDBJ whole genome shotgun (WGS) entry which is preliminary data.</text>
</comment>
<dbReference type="Proteomes" id="UP001060215">
    <property type="component" value="Chromosome 13"/>
</dbReference>
<protein>
    <submittedName>
        <fullName evidence="1">Uncharacterized protein</fullName>
    </submittedName>
</protein>
<gene>
    <name evidence="1" type="ORF">LOK49_LG12G02504</name>
</gene>
<reference evidence="1 2" key="1">
    <citation type="journal article" date="2022" name="Plant J.">
        <title>Chromosome-level genome of Camellia lanceoleosa provides a valuable resource for understanding genome evolution and self-incompatibility.</title>
        <authorList>
            <person name="Gong W."/>
            <person name="Xiao S."/>
            <person name="Wang L."/>
            <person name="Liao Z."/>
            <person name="Chang Y."/>
            <person name="Mo W."/>
            <person name="Hu G."/>
            <person name="Li W."/>
            <person name="Zhao G."/>
            <person name="Zhu H."/>
            <person name="Hu X."/>
            <person name="Ji K."/>
            <person name="Xiang X."/>
            <person name="Song Q."/>
            <person name="Yuan D."/>
            <person name="Jin S."/>
            <person name="Zhang L."/>
        </authorList>
    </citation>
    <scope>NUCLEOTIDE SEQUENCE [LARGE SCALE GENOMIC DNA]</scope>
    <source>
        <strain evidence="1">SQ_2022a</strain>
    </source>
</reference>
<evidence type="ECO:0000313" key="2">
    <source>
        <dbReference type="Proteomes" id="UP001060215"/>
    </source>
</evidence>
<accession>A0ACC0FPV8</accession>
<name>A0ACC0FPV8_9ERIC</name>